<dbReference type="OrthoDB" id="9772484at2"/>
<dbReference type="FunCoup" id="A0A3M0CL31">
    <property type="interactions" value="331"/>
</dbReference>
<accession>A0A3M0CL31</accession>
<dbReference type="GO" id="GO:0071949">
    <property type="term" value="F:FAD binding"/>
    <property type="evidence" value="ECO:0007669"/>
    <property type="project" value="TreeGrafter"/>
</dbReference>
<comment type="cofactor">
    <cofactor evidence="8">
        <name>FAD</name>
        <dbReference type="ChEBI" id="CHEBI:57692"/>
    </cofactor>
    <text evidence="8">Binds 1 FAD per subunit.</text>
</comment>
<dbReference type="GO" id="GO:0003904">
    <property type="term" value="F:deoxyribodipyrimidine photo-lyase activity"/>
    <property type="evidence" value="ECO:0007669"/>
    <property type="project" value="UniProtKB-EC"/>
</dbReference>
<keyword evidence="4 8" id="KW-0285">Flavoprotein</keyword>
<dbReference type="InterPro" id="IPR014729">
    <property type="entry name" value="Rossmann-like_a/b/a_fold"/>
</dbReference>
<evidence type="ECO:0000256" key="6">
    <source>
        <dbReference type="ARBA" id="ARBA00022991"/>
    </source>
</evidence>
<evidence type="ECO:0000256" key="5">
    <source>
        <dbReference type="ARBA" id="ARBA00022827"/>
    </source>
</evidence>
<evidence type="ECO:0000256" key="8">
    <source>
        <dbReference type="PIRSR" id="PIRSR602081-1"/>
    </source>
</evidence>
<keyword evidence="12" id="KW-0456">Lyase</keyword>
<feature type="binding site" evidence="8">
    <location>
        <position position="226"/>
    </location>
    <ligand>
        <name>FAD</name>
        <dbReference type="ChEBI" id="CHEBI:57692"/>
    </ligand>
</feature>
<dbReference type="EMBL" id="REFR01000011">
    <property type="protein sequence ID" value="RMB07736.1"/>
    <property type="molecule type" value="Genomic_DNA"/>
</dbReference>
<evidence type="ECO:0000256" key="10">
    <source>
        <dbReference type="RuleBase" id="RU004182"/>
    </source>
</evidence>
<evidence type="ECO:0000256" key="2">
    <source>
        <dbReference type="ARBA" id="ARBA00013149"/>
    </source>
</evidence>
<dbReference type="InParanoid" id="A0A3M0CL31"/>
<dbReference type="InterPro" id="IPR006050">
    <property type="entry name" value="DNA_photolyase_N"/>
</dbReference>
<dbReference type="Gene3D" id="3.40.50.620">
    <property type="entry name" value="HUPs"/>
    <property type="match status" value="1"/>
</dbReference>
<evidence type="ECO:0000256" key="9">
    <source>
        <dbReference type="PIRSR" id="PIRSR602081-2"/>
    </source>
</evidence>
<dbReference type="Gene3D" id="1.10.579.10">
    <property type="entry name" value="DNA Cyclobutane Dipyrimidine Photolyase, subunit A, domain 3"/>
    <property type="match status" value="1"/>
</dbReference>
<feature type="site" description="Electron transfer via tryptophanyl radical" evidence="9">
    <location>
        <position position="310"/>
    </location>
</feature>
<reference evidence="12 13" key="1">
    <citation type="submission" date="2018-10" db="EMBL/GenBank/DDBJ databases">
        <title>Genomic Encyclopedia of Archaeal and Bacterial Type Strains, Phase II (KMG-II): from individual species to whole genera.</title>
        <authorList>
            <person name="Goeker M."/>
        </authorList>
    </citation>
    <scope>NUCLEOTIDE SEQUENCE [LARGE SCALE GENOMIC DNA]</scope>
    <source>
        <strain evidence="12 13">DSM 25217</strain>
    </source>
</reference>
<dbReference type="RefSeq" id="WP_121938533.1">
    <property type="nucleotide sequence ID" value="NZ_REFR01000011.1"/>
</dbReference>
<feature type="site" description="Electron transfer via tryptophanyl radical" evidence="9">
    <location>
        <position position="364"/>
    </location>
</feature>
<dbReference type="Gene3D" id="1.25.40.80">
    <property type="match status" value="1"/>
</dbReference>
<evidence type="ECO:0000256" key="1">
    <source>
        <dbReference type="ARBA" id="ARBA00001932"/>
    </source>
</evidence>
<sequence length="484" mass="53709">MSSCLLLITDTTLRLADHPALVRAGESGAPVIPLYVHDDDGGDDWTLGGAARWWLGRSLAVFQDALEGIGSRLIIRKGDAAAEVAALAAETGAETLFLTRSYDRHGRAREAALKRMAAAEGLTLKRYGGHLLFEPDTIATQKGDPYTVFSPFWRACLKEKPPKPPLDAPKALAGPVTWPDSLTVADLDLAPKPVDWAAGLRGTWTPGEGGALARADAFIVDSLASYKKHRDRPDLAHTSALSPHIRFGEISTRTLWHRAQEAMLRNESLEASAEHFTRELGWREFSYHLLYHFPDLADAPLRTNFTAFPWRQGQSAELTAWQKGRTGFPIIDAGMRQLWRTGWMHNRVRMIVASFLVKELLWHWRDGEAWFWDTLVDADPASNAASWQWAAGCGADAAPYFRIFNPILQGEKFDPEGAYVRTYVPELAHMPPEFIHKPWEAPALVLSAAGVTLGDTYPAPMVDRKQARDRALKAFEEVKTAQTA</sequence>
<evidence type="ECO:0000256" key="4">
    <source>
        <dbReference type="ARBA" id="ARBA00022630"/>
    </source>
</evidence>
<dbReference type="InterPro" id="IPR002081">
    <property type="entry name" value="Cryptochrome/DNA_photolyase_1"/>
</dbReference>
<gene>
    <name evidence="12" type="ORF">BXY39_1825</name>
</gene>
<dbReference type="PROSITE" id="PS51645">
    <property type="entry name" value="PHR_CRY_ALPHA_BETA"/>
    <property type="match status" value="1"/>
</dbReference>
<proteinExistence type="inferred from homology"/>
<feature type="binding site" evidence="8">
    <location>
        <position position="276"/>
    </location>
    <ligand>
        <name>FAD</name>
        <dbReference type="ChEBI" id="CHEBI:57692"/>
    </ligand>
</feature>
<evidence type="ECO:0000313" key="12">
    <source>
        <dbReference type="EMBL" id="RMB07736.1"/>
    </source>
</evidence>
<dbReference type="Pfam" id="PF00875">
    <property type="entry name" value="DNA_photolyase"/>
    <property type="match status" value="1"/>
</dbReference>
<feature type="binding site" evidence="8">
    <location>
        <begin position="377"/>
        <end position="379"/>
    </location>
    <ligand>
        <name>FAD</name>
        <dbReference type="ChEBI" id="CHEBI:57692"/>
    </ligand>
</feature>
<protein>
    <recommendedName>
        <fullName evidence="3">Deoxyribodipyrimidine photo-lyase</fullName>
        <ecNumber evidence="2">4.1.99.3</ecNumber>
    </recommendedName>
</protein>
<dbReference type="Pfam" id="PF03441">
    <property type="entry name" value="FAD_binding_7"/>
    <property type="match status" value="1"/>
</dbReference>
<dbReference type="InterPro" id="IPR005101">
    <property type="entry name" value="Cryptochr/Photolyase_FAD-bd"/>
</dbReference>
<dbReference type="PANTHER" id="PTHR11455">
    <property type="entry name" value="CRYPTOCHROME"/>
    <property type="match status" value="1"/>
</dbReference>
<feature type="binding site" evidence="8">
    <location>
        <begin position="238"/>
        <end position="242"/>
    </location>
    <ligand>
        <name>FAD</name>
        <dbReference type="ChEBI" id="CHEBI:57692"/>
    </ligand>
</feature>
<dbReference type="SUPFAM" id="SSF52425">
    <property type="entry name" value="Cryptochrome/photolyase, N-terminal domain"/>
    <property type="match status" value="1"/>
</dbReference>
<evidence type="ECO:0000259" key="11">
    <source>
        <dbReference type="PROSITE" id="PS51645"/>
    </source>
</evidence>
<dbReference type="InterPro" id="IPR036134">
    <property type="entry name" value="Crypto/Photolyase_FAD-like_sf"/>
</dbReference>
<feature type="domain" description="Photolyase/cryptochrome alpha/beta" evidence="11">
    <location>
        <begin position="3"/>
        <end position="132"/>
    </location>
</feature>
<dbReference type="PROSITE" id="PS00691">
    <property type="entry name" value="DNA_PHOTOLYASES_1_2"/>
    <property type="match status" value="1"/>
</dbReference>
<keyword evidence="6 10" id="KW-0157">Chromophore</keyword>
<keyword evidence="5 8" id="KW-0274">FAD</keyword>
<dbReference type="EC" id="4.1.99.3" evidence="2"/>
<dbReference type="GO" id="GO:0000719">
    <property type="term" value="P:photoreactive repair"/>
    <property type="evidence" value="ECO:0007669"/>
    <property type="project" value="UniProtKB-ARBA"/>
</dbReference>
<evidence type="ECO:0000256" key="7">
    <source>
        <dbReference type="ARBA" id="ARBA00033999"/>
    </source>
</evidence>
<evidence type="ECO:0000256" key="3">
    <source>
        <dbReference type="ARBA" id="ARBA00014046"/>
    </source>
</evidence>
<comment type="catalytic activity">
    <reaction evidence="7">
        <text>cyclobutadipyrimidine (in DNA) = 2 pyrimidine residues (in DNA).</text>
        <dbReference type="EC" id="4.1.99.3"/>
    </reaction>
</comment>
<organism evidence="12 13">
    <name type="scientific">Eilatimonas milleporae</name>
    <dbReference type="NCBI Taxonomy" id="911205"/>
    <lineage>
        <taxon>Bacteria</taxon>
        <taxon>Pseudomonadati</taxon>
        <taxon>Pseudomonadota</taxon>
        <taxon>Alphaproteobacteria</taxon>
        <taxon>Kordiimonadales</taxon>
        <taxon>Kordiimonadaceae</taxon>
        <taxon>Eilatimonas</taxon>
    </lineage>
</organism>
<name>A0A3M0CL31_9PROT</name>
<dbReference type="FunFam" id="1.10.579.10:FF:000003">
    <property type="entry name" value="Deoxyribodipyrimidine photo-lyase"/>
    <property type="match status" value="1"/>
</dbReference>
<dbReference type="SUPFAM" id="SSF48173">
    <property type="entry name" value="Cryptochrome/photolyase FAD-binding domain"/>
    <property type="match status" value="1"/>
</dbReference>
<dbReference type="InterPro" id="IPR036155">
    <property type="entry name" value="Crypto/Photolyase_N_sf"/>
</dbReference>
<dbReference type="AlphaFoldDB" id="A0A3M0CL31"/>
<evidence type="ECO:0000313" key="13">
    <source>
        <dbReference type="Proteomes" id="UP000271227"/>
    </source>
</evidence>
<comment type="caution">
    <text evidence="12">The sequence shown here is derived from an EMBL/GenBank/DDBJ whole genome shotgun (WGS) entry which is preliminary data.</text>
</comment>
<dbReference type="GO" id="GO:0009416">
    <property type="term" value="P:response to light stimulus"/>
    <property type="evidence" value="ECO:0007669"/>
    <property type="project" value="TreeGrafter"/>
</dbReference>
<dbReference type="Proteomes" id="UP000271227">
    <property type="component" value="Unassembled WGS sequence"/>
</dbReference>
<comment type="cofactor">
    <cofactor evidence="1">
        <name>(6R)-5,10-methylene-5,6,7,8-tetrahydrofolate</name>
        <dbReference type="ChEBI" id="CHEBI:15636"/>
    </cofactor>
</comment>
<dbReference type="InterPro" id="IPR018394">
    <property type="entry name" value="DNA_photolyase_1_CS_C"/>
</dbReference>
<dbReference type="PROSITE" id="PS00394">
    <property type="entry name" value="DNA_PHOTOLYASES_1_1"/>
    <property type="match status" value="1"/>
</dbReference>
<keyword evidence="13" id="KW-1185">Reference proteome</keyword>
<dbReference type="PRINTS" id="PR00147">
    <property type="entry name" value="DNAPHOTLYASE"/>
</dbReference>
<feature type="site" description="Electron transfer via tryptophanyl radical" evidence="9">
    <location>
        <position position="387"/>
    </location>
</feature>
<comment type="similarity">
    <text evidence="10">Belongs to the DNA photolyase family.</text>
</comment>
<dbReference type="GO" id="GO:0003677">
    <property type="term" value="F:DNA binding"/>
    <property type="evidence" value="ECO:0007669"/>
    <property type="project" value="TreeGrafter"/>
</dbReference>
<dbReference type="PANTHER" id="PTHR11455:SF9">
    <property type="entry name" value="CRYPTOCHROME CIRCADIAN CLOCK 5 ISOFORM X1"/>
    <property type="match status" value="1"/>
</dbReference>